<proteinExistence type="predicted"/>
<dbReference type="AlphaFoldDB" id="A0A0B1S9K9"/>
<evidence type="ECO:0000313" key="2">
    <source>
        <dbReference type="Proteomes" id="UP000053660"/>
    </source>
</evidence>
<accession>A0A0B1S9K9</accession>
<keyword evidence="2" id="KW-1185">Reference proteome</keyword>
<organism evidence="1 2">
    <name type="scientific">Oesophagostomum dentatum</name>
    <name type="common">Nodular worm</name>
    <dbReference type="NCBI Taxonomy" id="61180"/>
    <lineage>
        <taxon>Eukaryota</taxon>
        <taxon>Metazoa</taxon>
        <taxon>Ecdysozoa</taxon>
        <taxon>Nematoda</taxon>
        <taxon>Chromadorea</taxon>
        <taxon>Rhabditida</taxon>
        <taxon>Rhabditina</taxon>
        <taxon>Rhabditomorpha</taxon>
        <taxon>Strongyloidea</taxon>
        <taxon>Strongylidae</taxon>
        <taxon>Oesophagostomum</taxon>
    </lineage>
</organism>
<reference evidence="1 2" key="1">
    <citation type="submission" date="2014-03" db="EMBL/GenBank/DDBJ databases">
        <title>Draft genome of the hookworm Oesophagostomum dentatum.</title>
        <authorList>
            <person name="Mitreva M."/>
        </authorList>
    </citation>
    <scope>NUCLEOTIDE SEQUENCE [LARGE SCALE GENOMIC DNA]</scope>
    <source>
        <strain evidence="1 2">OD-Hann</strain>
    </source>
</reference>
<gene>
    <name evidence="1" type="ORF">OESDEN_18321</name>
</gene>
<name>A0A0B1S9K9_OESDE</name>
<sequence>MNELIVNNWHSLPPRKIGCVDYIPGCDEVWGLYFDYIRKLDTFTNAVISRLVLYYGMITPSLLQTLAQALSRARITMKALIIHNCHCDCGVEEFITFMKSVHLEVLAIDVFDMMDFGRSLLSDEAVAKLKSVLIFSNGDDIMSGIVVDPFYYEAPIDLHGVCRLLTVCYSWLFL</sequence>
<dbReference type="EMBL" id="KN583298">
    <property type="protein sequence ID" value="KHJ81988.1"/>
    <property type="molecule type" value="Genomic_DNA"/>
</dbReference>
<evidence type="ECO:0000313" key="1">
    <source>
        <dbReference type="EMBL" id="KHJ81988.1"/>
    </source>
</evidence>
<protein>
    <submittedName>
        <fullName evidence="1">Uncharacterized protein</fullName>
    </submittedName>
</protein>
<dbReference type="Proteomes" id="UP000053660">
    <property type="component" value="Unassembled WGS sequence"/>
</dbReference>
<dbReference type="OrthoDB" id="5818642at2759"/>